<evidence type="ECO:0000259" key="3">
    <source>
        <dbReference type="PROSITE" id="PS50053"/>
    </source>
</evidence>
<evidence type="ECO:0000256" key="1">
    <source>
        <dbReference type="ARBA" id="ARBA00004123"/>
    </source>
</evidence>
<comment type="subcellular location">
    <subcellularLocation>
        <location evidence="1">Nucleus</location>
    </subcellularLocation>
</comment>
<dbReference type="EMBL" id="JAQQBR010000002">
    <property type="protein sequence ID" value="KAK0180817.1"/>
    <property type="molecule type" value="Genomic_DNA"/>
</dbReference>
<proteinExistence type="predicted"/>
<dbReference type="PROSITE" id="PS50053">
    <property type="entry name" value="UBIQUITIN_2"/>
    <property type="match status" value="1"/>
</dbReference>
<evidence type="ECO:0000313" key="5">
    <source>
        <dbReference type="Proteomes" id="UP001168972"/>
    </source>
</evidence>
<evidence type="ECO:0000256" key="2">
    <source>
        <dbReference type="ARBA" id="ARBA00023242"/>
    </source>
</evidence>
<dbReference type="InterPro" id="IPR022617">
    <property type="entry name" value="Rad60/SUMO-like_dom"/>
</dbReference>
<dbReference type="SUPFAM" id="SSF54236">
    <property type="entry name" value="Ubiquitin-like"/>
    <property type="match status" value="2"/>
</dbReference>
<dbReference type="Pfam" id="PF11976">
    <property type="entry name" value="Rad60-SLD"/>
    <property type="match status" value="1"/>
</dbReference>
<dbReference type="CDD" id="cd01763">
    <property type="entry name" value="Ubl_SUMO_like"/>
    <property type="match status" value="1"/>
</dbReference>
<dbReference type="PANTHER" id="PTHR47187:SF1">
    <property type="entry name" value="NFATC2-INTERACTING PROTEIN"/>
    <property type="match status" value="1"/>
</dbReference>
<dbReference type="InterPro" id="IPR000626">
    <property type="entry name" value="Ubiquitin-like_dom"/>
</dbReference>
<accession>A0AA39G3G8</accession>
<dbReference type="GO" id="GO:0005634">
    <property type="term" value="C:nucleus"/>
    <property type="evidence" value="ECO:0007669"/>
    <property type="project" value="UniProtKB-SubCell"/>
</dbReference>
<sequence length="304" mass="34487">MDANIFALESSDDDDDDVYTNAAARLKVLKAKKPILEIEPEIMMEEIPKEKVIENHDIGRTETLNNQLLTSQVINCGPVLRSRTAAVSLDQFMNPPLMTIDLDASIPMQMPDDFSNDEDNVCEVIDSDPESSHTSDTTDKNYVMDVKVRWRSREIERIKLGMNEKFAKIFRYFSTLKNVPENQILLTRRDIPISHFETPASVNLQIIDILEGGIVDTSFAANTENTEPVCKIKVQSSSSTRNHLSYDLCKTQTFEELFEYCAKEKNVLRSKIKLFFDGEVVSASDTPDSLDLDDEACFDLQIIE</sequence>
<dbReference type="Gene3D" id="3.10.20.90">
    <property type="entry name" value="Phosphatidylinositol 3-kinase Catalytic Subunit, Chain A, domain 1"/>
    <property type="match status" value="2"/>
</dbReference>
<dbReference type="PANTHER" id="PTHR47187">
    <property type="entry name" value="NFATC2-INTERACTING PROTEIN"/>
    <property type="match status" value="1"/>
</dbReference>
<comment type="caution">
    <text evidence="4">The sequence shown here is derived from an EMBL/GenBank/DDBJ whole genome shotgun (WGS) entry which is preliminary data.</text>
</comment>
<dbReference type="AlphaFoldDB" id="A0AA39G3G8"/>
<keyword evidence="2" id="KW-0539">Nucleus</keyword>
<dbReference type="InterPro" id="IPR029071">
    <property type="entry name" value="Ubiquitin-like_domsf"/>
</dbReference>
<reference evidence="4" key="2">
    <citation type="submission" date="2023-03" db="EMBL/GenBank/DDBJ databases">
        <authorList>
            <person name="Inwood S.N."/>
            <person name="Skelly J.G."/>
            <person name="Guhlin J."/>
            <person name="Harrop T.W.R."/>
            <person name="Goldson S.G."/>
            <person name="Dearden P.K."/>
        </authorList>
    </citation>
    <scope>NUCLEOTIDE SEQUENCE</scope>
    <source>
        <strain evidence="4">Lincoln</strain>
        <tissue evidence="4">Whole body</tissue>
    </source>
</reference>
<dbReference type="Proteomes" id="UP001168972">
    <property type="component" value="Unassembled WGS sequence"/>
</dbReference>
<organism evidence="4 5">
    <name type="scientific">Microctonus hyperodae</name>
    <name type="common">Parasitoid wasp</name>
    <dbReference type="NCBI Taxonomy" id="165561"/>
    <lineage>
        <taxon>Eukaryota</taxon>
        <taxon>Metazoa</taxon>
        <taxon>Ecdysozoa</taxon>
        <taxon>Arthropoda</taxon>
        <taxon>Hexapoda</taxon>
        <taxon>Insecta</taxon>
        <taxon>Pterygota</taxon>
        <taxon>Neoptera</taxon>
        <taxon>Endopterygota</taxon>
        <taxon>Hymenoptera</taxon>
        <taxon>Apocrita</taxon>
        <taxon>Ichneumonoidea</taxon>
        <taxon>Braconidae</taxon>
        <taxon>Euphorinae</taxon>
        <taxon>Microctonus</taxon>
    </lineage>
</organism>
<feature type="domain" description="Ubiquitin-like" evidence="3">
    <location>
        <begin position="230"/>
        <end position="304"/>
    </location>
</feature>
<evidence type="ECO:0000313" key="4">
    <source>
        <dbReference type="EMBL" id="KAK0180817.1"/>
    </source>
</evidence>
<dbReference type="GO" id="GO:0045944">
    <property type="term" value="P:positive regulation of transcription by RNA polymerase II"/>
    <property type="evidence" value="ECO:0007669"/>
    <property type="project" value="TreeGrafter"/>
</dbReference>
<protein>
    <recommendedName>
        <fullName evidence="3">Ubiquitin-like domain-containing protein</fullName>
    </recommendedName>
</protein>
<dbReference type="InterPro" id="IPR052324">
    <property type="entry name" value="NFATC2-Int_DNA_Repair"/>
</dbReference>
<gene>
    <name evidence="4" type="ORF">PV327_003161</name>
</gene>
<keyword evidence="5" id="KW-1185">Reference proteome</keyword>
<reference evidence="4" key="1">
    <citation type="journal article" date="2023" name="bioRxiv">
        <title>Scaffold-level genome assemblies of two parasitoid biocontrol wasps reveal the parthenogenesis mechanism and an associated novel virus.</title>
        <authorList>
            <person name="Inwood S."/>
            <person name="Skelly J."/>
            <person name="Guhlin J."/>
            <person name="Harrop T."/>
            <person name="Goldson S."/>
            <person name="Dearden P."/>
        </authorList>
    </citation>
    <scope>NUCLEOTIDE SEQUENCE</scope>
    <source>
        <strain evidence="4">Lincoln</strain>
        <tissue evidence="4">Whole body</tissue>
    </source>
</reference>
<name>A0AA39G3G8_MICHY</name>